<evidence type="ECO:0000313" key="2">
    <source>
        <dbReference type="EMBL" id="RJF86325.1"/>
    </source>
</evidence>
<accession>A0A418W8J7</accession>
<evidence type="ECO:0000313" key="3">
    <source>
        <dbReference type="Proteomes" id="UP000284605"/>
    </source>
</evidence>
<dbReference type="Pfam" id="PF01575">
    <property type="entry name" value="MaoC_dehydratas"/>
    <property type="match status" value="1"/>
</dbReference>
<dbReference type="InterPro" id="IPR002539">
    <property type="entry name" value="MaoC-like_dom"/>
</dbReference>
<comment type="caution">
    <text evidence="2">The sequence shown here is derived from an EMBL/GenBank/DDBJ whole genome shotgun (WGS) entry which is preliminary data.</text>
</comment>
<dbReference type="RefSeq" id="WP_119776913.1">
    <property type="nucleotide sequence ID" value="NZ_QYUK01000011.1"/>
</dbReference>
<proteinExistence type="predicted"/>
<dbReference type="InterPro" id="IPR029069">
    <property type="entry name" value="HotDog_dom_sf"/>
</dbReference>
<dbReference type="OrthoDB" id="9796589at2"/>
<dbReference type="Proteomes" id="UP000284605">
    <property type="component" value="Unassembled WGS sequence"/>
</dbReference>
<dbReference type="Gene3D" id="3.10.129.10">
    <property type="entry name" value="Hotdog Thioesterase"/>
    <property type="match status" value="1"/>
</dbReference>
<dbReference type="PANTHER" id="PTHR43664">
    <property type="entry name" value="MONOAMINE OXIDASE-RELATED"/>
    <property type="match status" value="1"/>
</dbReference>
<dbReference type="SUPFAM" id="SSF54637">
    <property type="entry name" value="Thioesterase/thiol ester dehydrase-isomerase"/>
    <property type="match status" value="1"/>
</dbReference>
<dbReference type="PANTHER" id="PTHR43664:SF1">
    <property type="entry name" value="BETA-METHYLMALYL-COA DEHYDRATASE"/>
    <property type="match status" value="1"/>
</dbReference>
<dbReference type="AlphaFoldDB" id="A0A418W8J7"/>
<name>A0A418W8J7_9PROT</name>
<organism evidence="2 3">
    <name type="scientific">Oleomonas cavernae</name>
    <dbReference type="NCBI Taxonomy" id="2320859"/>
    <lineage>
        <taxon>Bacteria</taxon>
        <taxon>Pseudomonadati</taxon>
        <taxon>Pseudomonadota</taxon>
        <taxon>Alphaproteobacteria</taxon>
        <taxon>Acetobacterales</taxon>
        <taxon>Acetobacteraceae</taxon>
        <taxon>Oleomonas</taxon>
    </lineage>
</organism>
<gene>
    <name evidence="2" type="ORF">D3874_04205</name>
</gene>
<evidence type="ECO:0000259" key="1">
    <source>
        <dbReference type="Pfam" id="PF01575"/>
    </source>
</evidence>
<dbReference type="EMBL" id="QYUK01000011">
    <property type="protein sequence ID" value="RJF86325.1"/>
    <property type="molecule type" value="Genomic_DNA"/>
</dbReference>
<sequence>MKLDLSPGAPRGYWFEDFEIGMVMESPGRTITEADILNFAGLTGDFTPIHLDDTFARASIYGERIAHGLMGLVFAQGLISLSAHLWDAGVASLSWKNWEFKEPLRLGDTVRARWTLTDKRESRSRPGLGIITEFVELVNQHGSTVQHGDHVTLVKKRAA</sequence>
<protein>
    <submittedName>
        <fullName evidence="2">Dehydratase</fullName>
    </submittedName>
</protein>
<reference evidence="2 3" key="1">
    <citation type="submission" date="2018-09" db="EMBL/GenBank/DDBJ databases">
        <authorList>
            <person name="Zhu H."/>
        </authorList>
    </citation>
    <scope>NUCLEOTIDE SEQUENCE [LARGE SCALE GENOMIC DNA]</scope>
    <source>
        <strain evidence="2 3">K1W22B-8</strain>
    </source>
</reference>
<dbReference type="InterPro" id="IPR052342">
    <property type="entry name" value="MCH/BMMD"/>
</dbReference>
<feature type="domain" description="MaoC-like" evidence="1">
    <location>
        <begin position="20"/>
        <end position="123"/>
    </location>
</feature>
<keyword evidence="3" id="KW-1185">Reference proteome</keyword>